<dbReference type="InterPro" id="IPR011110">
    <property type="entry name" value="Reg_prop"/>
</dbReference>
<organism evidence="4 5">
    <name type="scientific">Pontibacter populi</name>
    <dbReference type="NCBI Taxonomy" id="890055"/>
    <lineage>
        <taxon>Bacteria</taxon>
        <taxon>Pseudomonadati</taxon>
        <taxon>Bacteroidota</taxon>
        <taxon>Cytophagia</taxon>
        <taxon>Cytophagales</taxon>
        <taxon>Hymenobacteraceae</taxon>
        <taxon>Pontibacter</taxon>
    </lineage>
</organism>
<evidence type="ECO:0000256" key="1">
    <source>
        <dbReference type="SAM" id="Phobius"/>
    </source>
</evidence>
<evidence type="ECO:0000313" key="4">
    <source>
        <dbReference type="EMBL" id="MBW3365817.1"/>
    </source>
</evidence>
<accession>A0ABS6XCT3</accession>
<dbReference type="Pfam" id="PF07495">
    <property type="entry name" value="Y_Y_Y"/>
    <property type="match status" value="1"/>
</dbReference>
<evidence type="ECO:0000259" key="3">
    <source>
        <dbReference type="Pfam" id="PF07495"/>
    </source>
</evidence>
<dbReference type="Proteomes" id="UP000774935">
    <property type="component" value="Unassembled WGS sequence"/>
</dbReference>
<dbReference type="InterPro" id="IPR013783">
    <property type="entry name" value="Ig-like_fold"/>
</dbReference>
<keyword evidence="1" id="KW-0812">Transmembrane</keyword>
<dbReference type="Pfam" id="PF07494">
    <property type="entry name" value="Reg_prop"/>
    <property type="match status" value="3"/>
</dbReference>
<dbReference type="InterPro" id="IPR036890">
    <property type="entry name" value="HATPase_C_sf"/>
</dbReference>
<dbReference type="InterPro" id="IPR011123">
    <property type="entry name" value="Y_Y_Y"/>
</dbReference>
<dbReference type="InterPro" id="IPR050640">
    <property type="entry name" value="Bact_2-comp_sensor_kinase"/>
</dbReference>
<keyword evidence="1" id="KW-1133">Transmembrane helix</keyword>
<dbReference type="Gene3D" id="2.60.40.10">
    <property type="entry name" value="Immunoglobulins"/>
    <property type="match status" value="1"/>
</dbReference>
<dbReference type="InterPro" id="IPR015943">
    <property type="entry name" value="WD40/YVTN_repeat-like_dom_sf"/>
</dbReference>
<dbReference type="Gene3D" id="2.130.10.10">
    <property type="entry name" value="YVTN repeat-like/Quinoprotein amine dehydrogenase"/>
    <property type="match status" value="3"/>
</dbReference>
<dbReference type="PANTHER" id="PTHR34220">
    <property type="entry name" value="SENSOR HISTIDINE KINASE YPDA"/>
    <property type="match status" value="1"/>
</dbReference>
<name>A0ABS6XCT3_9BACT</name>
<feature type="transmembrane region" description="Helical" evidence="1">
    <location>
        <begin position="740"/>
        <end position="758"/>
    </location>
</feature>
<dbReference type="PANTHER" id="PTHR34220:SF7">
    <property type="entry name" value="SENSOR HISTIDINE KINASE YPDA"/>
    <property type="match status" value="1"/>
</dbReference>
<dbReference type="SUPFAM" id="SSF63829">
    <property type="entry name" value="Calcium-dependent phosphotriesterase"/>
    <property type="match status" value="2"/>
</dbReference>
<dbReference type="Gene3D" id="3.30.565.10">
    <property type="entry name" value="Histidine kinase-like ATPase, C-terminal domain"/>
    <property type="match status" value="1"/>
</dbReference>
<keyword evidence="4" id="KW-0808">Transferase</keyword>
<dbReference type="Pfam" id="PF06580">
    <property type="entry name" value="His_kinase"/>
    <property type="match status" value="1"/>
</dbReference>
<sequence>MKRKGWAKFIVVAIVLAFIQLPLTAQTLHFNSTEVEYNNQPVKVSYLHQDQQGFIWLGTSQGLLRYTGTNYQIFSLPGDSAAHPVSAIYEDSQQQLWVGYNDGTLAKRKGQQLVPVISSQKHITTPITAILETKDHTLWVATYGQGIYYGKGKKFYHLDTKQGLPDAYTYSLTTDKAGRVWVGTDRGIAVISLNENKPKIEVINSKHGLPDNIVTAISSLPTGEMMIGMQSAGVTKYNPTSKQFTILPASLDWNYGSITKLQPQQNGVWLGTDNNGLFWLSTDGLILQPASAETGKSKVSDLLTDSEGHIWIAGNSPTVLKAKLAIRTVQELEGKNMLAVLAARDKSIWFATEKGLFRKQGSAAVRSYLKQAGKYQVVSLYEDKWGYIWVGTMGQGVLRLNPETGNYKQLSITDGLVNENVLGISGKGNELWFATLGGVSKCTITGDGAIDDVAYSFRNFTQQNGLGINYIYQAFIDSKNRVWFATDGKGITMLQNGSFTNFSEKQGIKSKTVYSITEDKNGHIWFSTLNAGVYSYNGKTFRNYSLQNGLHDLNITSLAADTRGNILLMNQLGLDVLNPETGNVLSYGKDAGISKPDPDLNVVSTAANGQVWFGTQNGLIGYDPAFATQQFKPKTRLQDVQVFFKSVAGREHHVFDHDSNHFTFDYTGLWYQNPEDVTYRVKLDGYDRNWTDSRNHTITYPNLPPGNYTFRVVSSAAPAFSEAEAITYSFEIAPPFWRTYWFYALTFLAGVSALYLFVKWRENRLRESERQEKDRMMFQFETLKSQVNPHFLFNSFNTLISTIEEDPDAAVVYVERLSDFFRVMLTLREKNLIPLQEELDLIRDYAFLQQQRFRENLQVTAEVPQGALHKYVAPLTLQLLLENAIKHNIISKAKPLLVSVFVEENYVVVENNCQPKQTPELSTKIGLQNIRSRYQLLGAPDIKVEHTDTLFTVKIPLLNQSEDGRTDN</sequence>
<keyword evidence="1" id="KW-0472">Membrane</keyword>
<feature type="domain" description="Signal transduction histidine kinase internal region" evidence="2">
    <location>
        <begin position="779"/>
        <end position="857"/>
    </location>
</feature>
<dbReference type="GO" id="GO:0016301">
    <property type="term" value="F:kinase activity"/>
    <property type="evidence" value="ECO:0007669"/>
    <property type="project" value="UniProtKB-KW"/>
</dbReference>
<comment type="caution">
    <text evidence="4">The sequence shown here is derived from an EMBL/GenBank/DDBJ whole genome shotgun (WGS) entry which is preliminary data.</text>
</comment>
<dbReference type="RefSeq" id="WP_199110330.1">
    <property type="nucleotide sequence ID" value="NZ_JAHWXQ010000003.1"/>
</dbReference>
<evidence type="ECO:0000313" key="5">
    <source>
        <dbReference type="Proteomes" id="UP000774935"/>
    </source>
</evidence>
<keyword evidence="5" id="KW-1185">Reference proteome</keyword>
<feature type="domain" description="Two component regulator three Y" evidence="3">
    <location>
        <begin position="671"/>
        <end position="713"/>
    </location>
</feature>
<gene>
    <name evidence="4" type="ORF">KYK27_12220</name>
</gene>
<dbReference type="EMBL" id="JAHWXQ010000003">
    <property type="protein sequence ID" value="MBW3365817.1"/>
    <property type="molecule type" value="Genomic_DNA"/>
</dbReference>
<protein>
    <submittedName>
        <fullName evidence="4">Histidine kinase</fullName>
    </submittedName>
</protein>
<reference evidence="4 5" key="1">
    <citation type="submission" date="2021-07" db="EMBL/GenBank/DDBJ databases">
        <authorList>
            <person name="Kim M.K."/>
        </authorList>
    </citation>
    <scope>NUCLEOTIDE SEQUENCE [LARGE SCALE GENOMIC DNA]</scope>
    <source>
        <strain evidence="4 5">HLY7-15</strain>
    </source>
</reference>
<evidence type="ECO:0000259" key="2">
    <source>
        <dbReference type="Pfam" id="PF06580"/>
    </source>
</evidence>
<proteinExistence type="predicted"/>
<dbReference type="InterPro" id="IPR010559">
    <property type="entry name" value="Sig_transdc_His_kin_internal"/>
</dbReference>
<keyword evidence="4" id="KW-0418">Kinase</keyword>